<name>A0AAV3P7R6_LITER</name>
<feature type="compositionally biased region" description="Polar residues" evidence="1">
    <location>
        <begin position="302"/>
        <end position="313"/>
    </location>
</feature>
<feature type="compositionally biased region" description="Basic and acidic residues" evidence="1">
    <location>
        <begin position="104"/>
        <end position="113"/>
    </location>
</feature>
<feature type="compositionally biased region" description="Basic and acidic residues" evidence="1">
    <location>
        <begin position="80"/>
        <end position="95"/>
    </location>
</feature>
<reference evidence="2 3" key="1">
    <citation type="submission" date="2024-01" db="EMBL/GenBank/DDBJ databases">
        <title>The complete chloroplast genome sequence of Lithospermum erythrorhizon: insights into the phylogenetic relationship among Boraginaceae species and the maternal lineages of purple gromwells.</title>
        <authorList>
            <person name="Okada T."/>
            <person name="Watanabe K."/>
        </authorList>
    </citation>
    <scope>NUCLEOTIDE SEQUENCE [LARGE SCALE GENOMIC DNA]</scope>
</reference>
<accession>A0AAV3P7R6</accession>
<evidence type="ECO:0000313" key="2">
    <source>
        <dbReference type="EMBL" id="GAA0147223.1"/>
    </source>
</evidence>
<dbReference type="AlphaFoldDB" id="A0AAV3P7R6"/>
<organism evidence="2 3">
    <name type="scientific">Lithospermum erythrorhizon</name>
    <name type="common">Purple gromwell</name>
    <name type="synonym">Lithospermum officinale var. erythrorhizon</name>
    <dbReference type="NCBI Taxonomy" id="34254"/>
    <lineage>
        <taxon>Eukaryota</taxon>
        <taxon>Viridiplantae</taxon>
        <taxon>Streptophyta</taxon>
        <taxon>Embryophyta</taxon>
        <taxon>Tracheophyta</taxon>
        <taxon>Spermatophyta</taxon>
        <taxon>Magnoliopsida</taxon>
        <taxon>eudicotyledons</taxon>
        <taxon>Gunneridae</taxon>
        <taxon>Pentapetalae</taxon>
        <taxon>asterids</taxon>
        <taxon>lamiids</taxon>
        <taxon>Boraginales</taxon>
        <taxon>Boraginaceae</taxon>
        <taxon>Boraginoideae</taxon>
        <taxon>Lithospermeae</taxon>
        <taxon>Lithospermum</taxon>
    </lineage>
</organism>
<gene>
    <name evidence="2" type="ORF">LIER_06976</name>
</gene>
<keyword evidence="3" id="KW-1185">Reference proteome</keyword>
<feature type="region of interest" description="Disordered" evidence="1">
    <location>
        <begin position="282"/>
        <end position="313"/>
    </location>
</feature>
<proteinExistence type="predicted"/>
<evidence type="ECO:0000313" key="3">
    <source>
        <dbReference type="Proteomes" id="UP001454036"/>
    </source>
</evidence>
<dbReference type="Proteomes" id="UP001454036">
    <property type="component" value="Unassembled WGS sequence"/>
</dbReference>
<protein>
    <submittedName>
        <fullName evidence="2">Uncharacterized protein</fullName>
    </submittedName>
</protein>
<feature type="region of interest" description="Disordered" evidence="1">
    <location>
        <begin position="41"/>
        <end position="129"/>
    </location>
</feature>
<sequence length="313" mass="34400">MKFLREKVHSPVKEDDNIMIVSSTASRRRTTSSATVLEKKKAALGLGGDPDESMEPSTAVDLEELERKAEERKRSRKGKRASDVKRSGSVAERRKGVVISEPRSSGKGDKFVIDDVAESGEEGDNQRLRERAKGKLKVNDTSNRINNRRIARDVEEVSTDGIDFCGEEHEARWNPTLINKHYEFRDEGATEATLKLGDIIEELTGKHPTVLKKEDGLGEDVKPLTISDKLMKGKHVIDVEFNVADQPELGLEGEATELEAKIHALKSRVPLAVNAFAANHEPVPTISANPTNDAEAEDADSVATSDETSTSHV</sequence>
<dbReference type="EMBL" id="BAABME010001050">
    <property type="protein sequence ID" value="GAA0147223.1"/>
    <property type="molecule type" value="Genomic_DNA"/>
</dbReference>
<evidence type="ECO:0000256" key="1">
    <source>
        <dbReference type="SAM" id="MobiDB-lite"/>
    </source>
</evidence>
<comment type="caution">
    <text evidence="2">The sequence shown here is derived from an EMBL/GenBank/DDBJ whole genome shotgun (WGS) entry which is preliminary data.</text>
</comment>